<dbReference type="KEGG" id="ery:CP97_01100"/>
<dbReference type="SUPFAM" id="SSF56935">
    <property type="entry name" value="Porins"/>
    <property type="match status" value="1"/>
</dbReference>
<sequence length="292" mass="33486">MVAPAAAQDGKNAWALEPYARVELGIVLSQSEDRDDELIINGDGGYLRGNVGVEFGNDTTQFRVEADRIEVQRFDNATGRDNFNRDRLTASITQKLDDDWEVALRGRVYDDLVSVEATDTDETQVSAQVEYEPERAHRFRLRGTWRDREYDDGRGAGGTSTHGEGARADLGYRHRMGRYHYINFDLRAEEINSANPARSYTRESVDVSYTHPLNRDLRVRPALSLRQTRFDGRLTDEDGPRKDTQVVPELELLWWPSNWRIEAEAKYIVTNSNEPVRDREGYRFSLSIGYAF</sequence>
<keyword evidence="3" id="KW-0998">Cell outer membrane</keyword>
<dbReference type="GO" id="GO:0009279">
    <property type="term" value="C:cell outer membrane"/>
    <property type="evidence" value="ECO:0007669"/>
    <property type="project" value="UniProtKB-SubCell"/>
</dbReference>
<dbReference type="Proteomes" id="UP000059113">
    <property type="component" value="Chromosome"/>
</dbReference>
<gene>
    <name evidence="4" type="ORF">CP97_01100</name>
</gene>
<keyword evidence="2" id="KW-0472">Membrane</keyword>
<protein>
    <recommendedName>
        <fullName evidence="6">DUF481 domain-containing protein</fullName>
    </recommendedName>
</protein>
<reference evidence="4 5" key="1">
    <citation type="journal article" date="2015" name="Int. J. Syst. Evol. Microbiol.">
        <title>Erythrobacter atlanticus sp. nov., a bacterium from ocean sediment able to degrade polycyclic aromatic hydrocarbons.</title>
        <authorList>
            <person name="Zhuang L."/>
            <person name="Liu Y."/>
            <person name="Wang L."/>
            <person name="Wang W."/>
            <person name="Shao Z."/>
        </authorList>
    </citation>
    <scope>NUCLEOTIDE SEQUENCE [LARGE SCALE GENOMIC DNA]</scope>
    <source>
        <strain evidence="5">s21-N3</strain>
    </source>
</reference>
<organism evidence="4 5">
    <name type="scientific">Aurantiacibacter atlanticus</name>
    <dbReference type="NCBI Taxonomy" id="1648404"/>
    <lineage>
        <taxon>Bacteria</taxon>
        <taxon>Pseudomonadati</taxon>
        <taxon>Pseudomonadota</taxon>
        <taxon>Alphaproteobacteria</taxon>
        <taxon>Sphingomonadales</taxon>
        <taxon>Erythrobacteraceae</taxon>
        <taxon>Aurantiacibacter</taxon>
    </lineage>
</organism>
<dbReference type="RefSeq" id="WP_048884427.1">
    <property type="nucleotide sequence ID" value="NZ_CP011310.1"/>
</dbReference>
<dbReference type="PATRIC" id="fig|1648404.4.peg.235"/>
<keyword evidence="5" id="KW-1185">Reference proteome</keyword>
<evidence type="ECO:0000256" key="2">
    <source>
        <dbReference type="ARBA" id="ARBA00023136"/>
    </source>
</evidence>
<dbReference type="AlphaFoldDB" id="A0A0H4VDK4"/>
<name>A0A0H4VDK4_9SPHN</name>
<dbReference type="EMBL" id="CP011310">
    <property type="protein sequence ID" value="AKQ40946.1"/>
    <property type="molecule type" value="Genomic_DNA"/>
</dbReference>
<evidence type="ECO:0008006" key="6">
    <source>
        <dbReference type="Google" id="ProtNLM"/>
    </source>
</evidence>
<evidence type="ECO:0000313" key="5">
    <source>
        <dbReference type="Proteomes" id="UP000059113"/>
    </source>
</evidence>
<evidence type="ECO:0000256" key="1">
    <source>
        <dbReference type="ARBA" id="ARBA00004442"/>
    </source>
</evidence>
<comment type="subcellular location">
    <subcellularLocation>
        <location evidence="1">Cell outer membrane</location>
    </subcellularLocation>
</comment>
<dbReference type="STRING" id="1648404.CP97_01100"/>
<accession>A0A0H4VDK4</accession>
<proteinExistence type="predicted"/>
<dbReference type="Gene3D" id="2.40.170.20">
    <property type="entry name" value="TonB-dependent receptor, beta-barrel domain"/>
    <property type="match status" value="1"/>
</dbReference>
<evidence type="ECO:0000256" key="3">
    <source>
        <dbReference type="ARBA" id="ARBA00023237"/>
    </source>
</evidence>
<evidence type="ECO:0000313" key="4">
    <source>
        <dbReference type="EMBL" id="AKQ40946.1"/>
    </source>
</evidence>
<dbReference type="InterPro" id="IPR036942">
    <property type="entry name" value="Beta-barrel_TonB_sf"/>
</dbReference>
<reference evidence="5" key="2">
    <citation type="submission" date="2015-04" db="EMBL/GenBank/DDBJ databases">
        <title>The complete genome sequence of Erythrobacter sp. s21-N3.</title>
        <authorList>
            <person name="Zhuang L."/>
            <person name="Liu Y."/>
            <person name="Shao Z."/>
        </authorList>
    </citation>
    <scope>NUCLEOTIDE SEQUENCE [LARGE SCALE GENOMIC DNA]</scope>
    <source>
        <strain evidence="5">s21-N3</strain>
    </source>
</reference>
<dbReference type="OrthoDB" id="7425435at2"/>